<dbReference type="EMBL" id="KI685600">
    <property type="protein sequence ID" value="ETK90023.1"/>
    <property type="molecule type" value="Genomic_DNA"/>
</dbReference>
<organism evidence="1">
    <name type="scientific">Phytophthora nicotianae</name>
    <name type="common">Potato buckeye rot agent</name>
    <name type="synonym">Phytophthora parasitica</name>
    <dbReference type="NCBI Taxonomy" id="4792"/>
    <lineage>
        <taxon>Eukaryota</taxon>
        <taxon>Sar</taxon>
        <taxon>Stramenopiles</taxon>
        <taxon>Oomycota</taxon>
        <taxon>Peronosporomycetes</taxon>
        <taxon>Peronosporales</taxon>
        <taxon>Peronosporaceae</taxon>
        <taxon>Phytophthora</taxon>
    </lineage>
</organism>
<sequence length="30" mass="3593">MFGKTLKVWQSSFVRGMDFWIAFARSRRPS</sequence>
<name>W2H446_PHYNI</name>
<proteinExistence type="predicted"/>
<evidence type="ECO:0000313" key="1">
    <source>
        <dbReference type="EMBL" id="ETK90023.1"/>
    </source>
</evidence>
<protein>
    <submittedName>
        <fullName evidence="1">Uncharacterized protein</fullName>
    </submittedName>
</protein>
<reference evidence="1" key="1">
    <citation type="submission" date="2013-11" db="EMBL/GenBank/DDBJ databases">
        <title>The Genome Sequence of Phytophthora parasitica CJ02B3.</title>
        <authorList>
            <consortium name="The Broad Institute Genomics Platform"/>
            <person name="Russ C."/>
            <person name="Tyler B."/>
            <person name="Panabieres F."/>
            <person name="Shan W."/>
            <person name="Tripathy S."/>
            <person name="Grunwald N."/>
            <person name="Machado M."/>
            <person name="Johnson C.S."/>
            <person name="Arredondo F."/>
            <person name="Hong C."/>
            <person name="Coffey M."/>
            <person name="Young S.K."/>
            <person name="Zeng Q."/>
            <person name="Gargeya S."/>
            <person name="Fitzgerald M."/>
            <person name="Abouelleil A."/>
            <person name="Alvarado L."/>
            <person name="Chapman S.B."/>
            <person name="Gainer-Dewar J."/>
            <person name="Goldberg J."/>
            <person name="Griggs A."/>
            <person name="Gujja S."/>
            <person name="Hansen M."/>
            <person name="Howarth C."/>
            <person name="Imamovic A."/>
            <person name="Ireland A."/>
            <person name="Larimer J."/>
            <person name="McCowan C."/>
            <person name="Murphy C."/>
            <person name="Pearson M."/>
            <person name="Poon T.W."/>
            <person name="Priest M."/>
            <person name="Roberts A."/>
            <person name="Saif S."/>
            <person name="Shea T."/>
            <person name="Sykes S."/>
            <person name="Wortman J."/>
            <person name="Nusbaum C."/>
            <person name="Birren B."/>
        </authorList>
    </citation>
    <scope>NUCLEOTIDE SEQUENCE [LARGE SCALE GENOMIC DNA]</scope>
    <source>
        <strain evidence="1">CJ02B3</strain>
    </source>
</reference>
<gene>
    <name evidence="1" type="ORF">L915_06139</name>
</gene>
<dbReference type="AlphaFoldDB" id="W2H446"/>
<dbReference type="Proteomes" id="UP000053236">
    <property type="component" value="Unassembled WGS sequence"/>
</dbReference>
<accession>W2H446</accession>